<evidence type="ECO:0000313" key="2">
    <source>
        <dbReference type="Proteomes" id="UP000595703"/>
    </source>
</evidence>
<reference evidence="1 2" key="1">
    <citation type="journal article" date="2010" name="J. Bacteriol.">
        <title>Biochemical characterization of a novel indole prenyltransferase from Streptomyces sp. SN-593.</title>
        <authorList>
            <person name="Takahashi S."/>
            <person name="Takagi H."/>
            <person name="Toyoda A."/>
            <person name="Uramoto M."/>
            <person name="Nogawa T."/>
            <person name="Ueki M."/>
            <person name="Sakaki Y."/>
            <person name="Osada H."/>
        </authorList>
    </citation>
    <scope>NUCLEOTIDE SEQUENCE [LARGE SCALE GENOMIC DNA]</scope>
    <source>
        <strain evidence="1 2">SN-593</strain>
    </source>
</reference>
<accession>A0A7U3UT62</accession>
<reference evidence="1 2" key="2">
    <citation type="journal article" date="2011" name="J. Antibiot.">
        <title>Furaquinocins I and J: novel polyketide isoprenoid hybrid compounds from Streptomyces reveromyceticus SN-593.</title>
        <authorList>
            <person name="Panthee S."/>
            <person name="Takahashi S."/>
            <person name="Takagi H."/>
            <person name="Nogawa T."/>
            <person name="Oowada E."/>
            <person name="Uramoto M."/>
            <person name="Osada H."/>
        </authorList>
    </citation>
    <scope>NUCLEOTIDE SEQUENCE [LARGE SCALE GENOMIC DNA]</scope>
    <source>
        <strain evidence="1 2">SN-593</strain>
    </source>
</reference>
<protein>
    <submittedName>
        <fullName evidence="1">Uncharacterized protein</fullName>
    </submittedName>
</protein>
<evidence type="ECO:0000313" key="1">
    <source>
        <dbReference type="EMBL" id="BBA98291.1"/>
    </source>
</evidence>
<organism evidence="1 2">
    <name type="scientific">Actinacidiphila reveromycinica</name>
    <dbReference type="NCBI Taxonomy" id="659352"/>
    <lineage>
        <taxon>Bacteria</taxon>
        <taxon>Bacillati</taxon>
        <taxon>Actinomycetota</taxon>
        <taxon>Actinomycetes</taxon>
        <taxon>Kitasatosporales</taxon>
        <taxon>Streptomycetaceae</taxon>
        <taxon>Actinacidiphila</taxon>
    </lineage>
</organism>
<proteinExistence type="predicted"/>
<sequence>MDHCEDCNRPLCRDCGTHYCCEPCPCARSHNCACECGSYDRRMTYAD</sequence>
<dbReference type="Proteomes" id="UP000595703">
    <property type="component" value="Chromosome"/>
</dbReference>
<gene>
    <name evidence="1" type="ORF">RVR_4424</name>
</gene>
<reference evidence="1 2" key="3">
    <citation type="journal article" date="2011" name="Nat. Chem. Biol.">
        <title>Reveromycin A biosynthesis uses RevG and RevJ for stereospecific spiroacetal formation.</title>
        <authorList>
            <person name="Takahashi S."/>
            <person name="Toyoda A."/>
            <person name="Sekiyama Y."/>
            <person name="Takagi H."/>
            <person name="Nogawa T."/>
            <person name="Uramoto M."/>
            <person name="Suzuki R."/>
            <person name="Koshino H."/>
            <person name="Kumano T."/>
            <person name="Panthee S."/>
            <person name="Dairi T."/>
            <person name="Ishikawa J."/>
            <person name="Ikeda H."/>
            <person name="Sakaki Y."/>
            <person name="Osada H."/>
        </authorList>
    </citation>
    <scope>NUCLEOTIDE SEQUENCE [LARGE SCALE GENOMIC DNA]</scope>
    <source>
        <strain evidence="1 2">SN-593</strain>
    </source>
</reference>
<dbReference type="AlphaFoldDB" id="A0A7U3UT62"/>
<dbReference type="KEGG" id="arev:RVR_4424"/>
<keyword evidence="2" id="KW-1185">Reference proteome</keyword>
<name>A0A7U3UT62_9ACTN</name>
<dbReference type="EMBL" id="AP018365">
    <property type="protein sequence ID" value="BBA98291.1"/>
    <property type="molecule type" value="Genomic_DNA"/>
</dbReference>
<reference evidence="1 2" key="4">
    <citation type="journal article" date="2020" name="Sci. Rep.">
        <title>beta-carboline chemical signals induce reveromycin production through a LuxR family regulator in Streptomyces sp. SN-593.</title>
        <authorList>
            <person name="Panthee S."/>
            <person name="Kito N."/>
            <person name="Hayashi T."/>
            <person name="Shimizu T."/>
            <person name="Ishikawa J."/>
            <person name="Hamamoto H."/>
            <person name="Osada H."/>
            <person name="Takahashi S."/>
        </authorList>
    </citation>
    <scope>NUCLEOTIDE SEQUENCE [LARGE SCALE GENOMIC DNA]</scope>
    <source>
        <strain evidence="1 2">SN-593</strain>
    </source>
</reference>